<keyword evidence="2" id="KW-0732">Signal</keyword>
<keyword evidence="4" id="KW-1185">Reference proteome</keyword>
<protein>
    <submittedName>
        <fullName evidence="3">Uncharacterized protein</fullName>
    </submittedName>
</protein>
<dbReference type="EMBL" id="CP114040">
    <property type="protein sequence ID" value="WAS95556.1"/>
    <property type="molecule type" value="Genomic_DNA"/>
</dbReference>
<evidence type="ECO:0000256" key="1">
    <source>
        <dbReference type="SAM" id="MobiDB-lite"/>
    </source>
</evidence>
<feature type="region of interest" description="Disordered" evidence="1">
    <location>
        <begin position="15"/>
        <end position="77"/>
    </location>
</feature>
<sequence>MTMLCAALVAGCSGPGIGATETPTTAEDPSTSTATSPSTDTDTDGSTTVTPTSSGSTSSGSDTVDPQTSVTDGEESMCDPWMQDCPDGYKCMAFAPEGEPAFTGTMCTPVAQNPGKVGDPCKVEGGWWTGIDDCDYGLACWNINHADNTGQCVALCTGNPDAYDCPGSDDICVFWVAGLAHVCLQGCDPLLQDCPEGQGCLPDWASNGQRFVCLAEYSFEEGQEFDPCEFSNVCDPGLLCWGAESAIECGEDVPYCCISFCDTSDPQCNGEGAECVSFYSDVGGDAPPEFADVGICVIPG</sequence>
<evidence type="ECO:0000313" key="3">
    <source>
        <dbReference type="EMBL" id="WAS95556.1"/>
    </source>
</evidence>
<dbReference type="RefSeq" id="WP_269037897.1">
    <property type="nucleotide sequence ID" value="NZ_CP114040.1"/>
</dbReference>
<proteinExistence type="predicted"/>
<evidence type="ECO:0000256" key="2">
    <source>
        <dbReference type="SAM" id="SignalP"/>
    </source>
</evidence>
<accession>A0ABY7H8G1</accession>
<name>A0ABY7H8G1_9BACT</name>
<reference evidence="3" key="1">
    <citation type="submission" date="2022-11" db="EMBL/GenBank/DDBJ databases">
        <title>Minimal conservation of predation-associated metabolite biosynthetic gene clusters underscores biosynthetic potential of Myxococcota including descriptions for ten novel species: Archangium lansinium sp. nov., Myxococcus landrumus sp. nov., Nannocystis bai.</title>
        <authorList>
            <person name="Ahearne A."/>
            <person name="Stevens C."/>
            <person name="Dowd S."/>
        </authorList>
    </citation>
    <scope>NUCLEOTIDE SEQUENCE</scope>
    <source>
        <strain evidence="3">Fl3</strain>
    </source>
</reference>
<organism evidence="3 4">
    <name type="scientific">Nannocystis punicea</name>
    <dbReference type="NCBI Taxonomy" id="2995304"/>
    <lineage>
        <taxon>Bacteria</taxon>
        <taxon>Pseudomonadati</taxon>
        <taxon>Myxococcota</taxon>
        <taxon>Polyangia</taxon>
        <taxon>Nannocystales</taxon>
        <taxon>Nannocystaceae</taxon>
        <taxon>Nannocystis</taxon>
    </lineage>
</organism>
<feature type="signal peptide" evidence="2">
    <location>
        <begin position="1"/>
        <end position="18"/>
    </location>
</feature>
<gene>
    <name evidence="3" type="ORF">O0S08_05290</name>
</gene>
<dbReference type="Proteomes" id="UP001164459">
    <property type="component" value="Chromosome"/>
</dbReference>
<evidence type="ECO:0000313" key="4">
    <source>
        <dbReference type="Proteomes" id="UP001164459"/>
    </source>
</evidence>
<feature type="compositionally biased region" description="Low complexity" evidence="1">
    <location>
        <begin position="20"/>
        <end position="66"/>
    </location>
</feature>
<feature type="chain" id="PRO_5046604968" evidence="2">
    <location>
        <begin position="19"/>
        <end position="300"/>
    </location>
</feature>